<evidence type="ECO:0000313" key="1">
    <source>
        <dbReference type="EMBL" id="SDY63575.1"/>
    </source>
</evidence>
<accession>A0A1H3LIA0</accession>
<name>A0A1H3LIA0_9PROT</name>
<dbReference type="STRING" id="44576.SAMN05421881_10499"/>
<reference evidence="1 2" key="1">
    <citation type="submission" date="2016-10" db="EMBL/GenBank/DDBJ databases">
        <authorList>
            <person name="de Groot N.N."/>
        </authorList>
    </citation>
    <scope>NUCLEOTIDE SEQUENCE [LARGE SCALE GENOMIC DNA]</scope>
    <source>
        <strain evidence="1 2">Nm1</strain>
    </source>
</reference>
<dbReference type="EMBL" id="FNOY01000049">
    <property type="protein sequence ID" value="SDY63575.1"/>
    <property type="molecule type" value="Genomic_DNA"/>
</dbReference>
<proteinExistence type="predicted"/>
<dbReference type="NCBIfam" id="NF041023">
    <property type="entry name" value="PP0621_fam"/>
    <property type="match status" value="1"/>
</dbReference>
<keyword evidence="2" id="KW-1185">Reference proteome</keyword>
<organism evidence="1 2">
    <name type="scientific">Nitrosomonas halophila</name>
    <dbReference type="NCBI Taxonomy" id="44576"/>
    <lineage>
        <taxon>Bacteria</taxon>
        <taxon>Pseudomonadati</taxon>
        <taxon>Pseudomonadota</taxon>
        <taxon>Betaproteobacteria</taxon>
        <taxon>Nitrosomonadales</taxon>
        <taxon>Nitrosomonadaceae</taxon>
        <taxon>Nitrosomonas</taxon>
    </lineage>
</organism>
<gene>
    <name evidence="1" type="ORF">SAMN05421881_10499</name>
</gene>
<protein>
    <recommendedName>
        <fullName evidence="3">Preprotein translocase subunit YajC</fullName>
    </recommendedName>
</protein>
<dbReference type="OrthoDB" id="9814432at2"/>
<dbReference type="Proteomes" id="UP000198640">
    <property type="component" value="Unassembled WGS sequence"/>
</dbReference>
<evidence type="ECO:0008006" key="3">
    <source>
        <dbReference type="Google" id="ProtNLM"/>
    </source>
</evidence>
<dbReference type="InterPro" id="IPR049708">
    <property type="entry name" value="PP0621-like"/>
</dbReference>
<dbReference type="RefSeq" id="WP_090414965.1">
    <property type="nucleotide sequence ID" value="NZ_FNOY01000049.1"/>
</dbReference>
<evidence type="ECO:0000313" key="2">
    <source>
        <dbReference type="Proteomes" id="UP000198640"/>
    </source>
</evidence>
<sequence length="80" mass="9240">MISKWILLIALIFLVFWLVKRFQRAAKQPPRSEQKVIEDMVRCAYCDVHLPKSESVAGHGQYFCSEAHRALHARAASKEK</sequence>
<dbReference type="AlphaFoldDB" id="A0A1H3LIA0"/>